<keyword evidence="3" id="KW-0804">Transcription</keyword>
<feature type="domain" description="HTH gntR-type" evidence="4">
    <location>
        <begin position="9"/>
        <end position="77"/>
    </location>
</feature>
<keyword evidence="2 5" id="KW-0238">DNA-binding</keyword>
<dbReference type="Pfam" id="PF00392">
    <property type="entry name" value="GntR"/>
    <property type="match status" value="1"/>
</dbReference>
<dbReference type="AlphaFoldDB" id="A0A0K6H6D4"/>
<gene>
    <name evidence="5" type="ORF">Ga0061063_2688</name>
</gene>
<dbReference type="SUPFAM" id="SSF64288">
    <property type="entry name" value="Chorismate lyase-like"/>
    <property type="match status" value="1"/>
</dbReference>
<proteinExistence type="predicted"/>
<evidence type="ECO:0000256" key="2">
    <source>
        <dbReference type="ARBA" id="ARBA00023125"/>
    </source>
</evidence>
<dbReference type="InterPro" id="IPR028978">
    <property type="entry name" value="Chorismate_lyase_/UTRA_dom_sf"/>
</dbReference>
<keyword evidence="6" id="KW-1185">Reference proteome</keyword>
<dbReference type="PROSITE" id="PS50949">
    <property type="entry name" value="HTH_GNTR"/>
    <property type="match status" value="1"/>
</dbReference>
<evidence type="ECO:0000256" key="1">
    <source>
        <dbReference type="ARBA" id="ARBA00023015"/>
    </source>
</evidence>
<dbReference type="InterPro" id="IPR050679">
    <property type="entry name" value="Bact_HTH_transcr_reg"/>
</dbReference>
<dbReference type="InterPro" id="IPR011663">
    <property type="entry name" value="UTRA"/>
</dbReference>
<dbReference type="Proteomes" id="UP000243535">
    <property type="component" value="Unassembled WGS sequence"/>
</dbReference>
<dbReference type="InterPro" id="IPR036390">
    <property type="entry name" value="WH_DNA-bd_sf"/>
</dbReference>
<dbReference type="InterPro" id="IPR036388">
    <property type="entry name" value="WH-like_DNA-bd_sf"/>
</dbReference>
<dbReference type="SMART" id="SM00866">
    <property type="entry name" value="UTRA"/>
    <property type="match status" value="1"/>
</dbReference>
<dbReference type="Gene3D" id="1.10.10.10">
    <property type="entry name" value="Winged helix-like DNA-binding domain superfamily/Winged helix DNA-binding domain"/>
    <property type="match status" value="1"/>
</dbReference>
<protein>
    <submittedName>
        <fullName evidence="5">DNA-binding transcriptional regulator, GntR family</fullName>
    </submittedName>
</protein>
<dbReference type="EMBL" id="CYHA01000008">
    <property type="protein sequence ID" value="CUA86463.1"/>
    <property type="molecule type" value="Genomic_DNA"/>
</dbReference>
<dbReference type="SUPFAM" id="SSF46785">
    <property type="entry name" value="Winged helix' DNA-binding domain"/>
    <property type="match status" value="1"/>
</dbReference>
<dbReference type="GO" id="GO:0003700">
    <property type="term" value="F:DNA-binding transcription factor activity"/>
    <property type="evidence" value="ECO:0007669"/>
    <property type="project" value="InterPro"/>
</dbReference>
<dbReference type="Gene3D" id="3.40.1410.10">
    <property type="entry name" value="Chorismate lyase-like"/>
    <property type="match status" value="1"/>
</dbReference>
<sequence length="245" mass="27116">MIRSQLRRQPLYTQIKTLLSQRIGEGAWQPNEMLPSEWELAEELGVSQGTVRKALTEMVTEGMLYRQQGKGTFVADVMGDWAGPGMVPAGLFRSRLELPAAELLGCSRVNAPDELAEALGLKRGAALVRVRQLWRLQAEALAVDDAYLPAERIEGLDAKLVRQSGGSVYNALHRHYAVRPVLVQEQLRAVPLPREEGVLLGVGEGVPVLSITRLTASLQGEPVEWRQRYCLTRTMAYVPDHGRVA</sequence>
<organism evidence="5 6">
    <name type="scientific">Gulbenkiania indica</name>
    <dbReference type="NCBI Taxonomy" id="375574"/>
    <lineage>
        <taxon>Bacteria</taxon>
        <taxon>Pseudomonadati</taxon>
        <taxon>Pseudomonadota</taxon>
        <taxon>Betaproteobacteria</taxon>
        <taxon>Neisseriales</taxon>
        <taxon>Chromobacteriaceae</taxon>
        <taxon>Gulbenkiania</taxon>
    </lineage>
</organism>
<evidence type="ECO:0000256" key="3">
    <source>
        <dbReference type="ARBA" id="ARBA00023163"/>
    </source>
</evidence>
<name>A0A0K6H6D4_9NEIS</name>
<evidence type="ECO:0000313" key="6">
    <source>
        <dbReference type="Proteomes" id="UP000243535"/>
    </source>
</evidence>
<dbReference type="STRING" id="375574.GCA_001418035_02462"/>
<dbReference type="CDD" id="cd07377">
    <property type="entry name" value="WHTH_GntR"/>
    <property type="match status" value="1"/>
</dbReference>
<evidence type="ECO:0000313" key="5">
    <source>
        <dbReference type="EMBL" id="CUA86463.1"/>
    </source>
</evidence>
<dbReference type="PRINTS" id="PR00035">
    <property type="entry name" value="HTHGNTR"/>
</dbReference>
<dbReference type="RefSeq" id="WP_054286577.1">
    <property type="nucleotide sequence ID" value="NZ_CYHA01000008.1"/>
</dbReference>
<dbReference type="GO" id="GO:0003677">
    <property type="term" value="F:DNA binding"/>
    <property type="evidence" value="ECO:0007669"/>
    <property type="project" value="UniProtKB-KW"/>
</dbReference>
<dbReference type="InterPro" id="IPR000524">
    <property type="entry name" value="Tscrpt_reg_HTH_GntR"/>
</dbReference>
<dbReference type="PANTHER" id="PTHR44846:SF1">
    <property type="entry name" value="MANNOSYL-D-GLYCERATE TRANSPORT_METABOLISM SYSTEM REPRESSOR MNGR-RELATED"/>
    <property type="match status" value="1"/>
</dbReference>
<dbReference type="SMART" id="SM00345">
    <property type="entry name" value="HTH_GNTR"/>
    <property type="match status" value="1"/>
</dbReference>
<evidence type="ECO:0000259" key="4">
    <source>
        <dbReference type="PROSITE" id="PS50949"/>
    </source>
</evidence>
<keyword evidence="1" id="KW-0805">Transcription regulation</keyword>
<dbReference type="FunFam" id="1.10.10.10:FF:000079">
    <property type="entry name" value="GntR family transcriptional regulator"/>
    <property type="match status" value="1"/>
</dbReference>
<reference evidence="6" key="1">
    <citation type="submission" date="2015-08" db="EMBL/GenBank/DDBJ databases">
        <authorList>
            <person name="Varghese N."/>
        </authorList>
    </citation>
    <scope>NUCLEOTIDE SEQUENCE [LARGE SCALE GENOMIC DNA]</scope>
    <source>
        <strain evidence="6">DSM 17901</strain>
    </source>
</reference>
<dbReference type="OrthoDB" id="2530535at2"/>
<dbReference type="Pfam" id="PF07702">
    <property type="entry name" value="UTRA"/>
    <property type="match status" value="1"/>
</dbReference>
<accession>A0A0K6H6D4</accession>
<dbReference type="GO" id="GO:0045892">
    <property type="term" value="P:negative regulation of DNA-templated transcription"/>
    <property type="evidence" value="ECO:0007669"/>
    <property type="project" value="TreeGrafter"/>
</dbReference>
<dbReference type="PANTHER" id="PTHR44846">
    <property type="entry name" value="MANNOSYL-D-GLYCERATE TRANSPORT/METABOLISM SYSTEM REPRESSOR MNGR-RELATED"/>
    <property type="match status" value="1"/>
</dbReference>